<dbReference type="InterPro" id="IPR016496">
    <property type="entry name" value="GTPase_HflX"/>
</dbReference>
<protein>
    <recommendedName>
        <fullName evidence="5">GTPase HflX</fullName>
    </recommendedName>
    <alternativeName>
        <fullName evidence="5">GTP-binding protein HflX</fullName>
    </alternativeName>
</protein>
<dbReference type="Proteomes" id="UP000602284">
    <property type="component" value="Unassembled WGS sequence"/>
</dbReference>
<dbReference type="InterPro" id="IPR032305">
    <property type="entry name" value="GTP-bd_M"/>
</dbReference>
<keyword evidence="5" id="KW-0963">Cytoplasm</keyword>
<comment type="caution">
    <text evidence="7">The sequence shown here is derived from an EMBL/GenBank/DDBJ whole genome shotgun (WGS) entry which is preliminary data.</text>
</comment>
<comment type="subunit">
    <text evidence="5">Monomer. Associates with the 50S ribosomal subunit.</text>
</comment>
<dbReference type="PROSITE" id="PS51705">
    <property type="entry name" value="G_HFLX"/>
    <property type="match status" value="1"/>
</dbReference>
<keyword evidence="4 5" id="KW-0342">GTP-binding</keyword>
<comment type="similarity">
    <text evidence="5">Belongs to the TRAFAC class OBG-HflX-like GTPase superfamily. HflX GTPase family.</text>
</comment>
<dbReference type="Pfam" id="PF01926">
    <property type="entry name" value="MMR_HSR1"/>
    <property type="match status" value="1"/>
</dbReference>
<dbReference type="RefSeq" id="WP_201637707.1">
    <property type="nucleotide sequence ID" value="NZ_JAEQNB010000006.1"/>
</dbReference>
<sequence>MHMHDIYDNQGRTERAVLVGLKLARHDDEIWTMAFTELKGLVETAGAEVVTELLQNRDQPDPATYIGKGKLAELNAVIEELNIDVVVFDSELSPKHVRNLENALPCRVLDRTQVILDIFAMRAKTREGKLQVELAQLHYLMPRLAGQGAAMSRLGGGIGTRGPGETKLETDRRHIRGRVLELSRQLDEVRKHRDLHKKRRKKQEIPVIAFVGYTNAGKSTLMKAIVERYGTGNREVAEGRNRLFDTLDTTTRQVQLPDGKTAIFSDTVGFIQQLPHSLIRAFRSTLEETAEADLIVHVVDASHPGFDVQMATVYDVLQELNVLDRPILTVFNKIDLVPGAWIGNDPNSTETVRVSATLGDGLDVMMEKANDLAGVRHLLVTVEVPYKEAALTSQVHREGRIFEEEHREGGTYLKAEVPQRLADELKAYFLQEAEEVVPQKETKKIYFDFTTPESDDVVH</sequence>
<evidence type="ECO:0000256" key="3">
    <source>
        <dbReference type="ARBA" id="ARBA00022842"/>
    </source>
</evidence>
<proteinExistence type="inferred from homology"/>
<dbReference type="HAMAP" id="MF_00900">
    <property type="entry name" value="GTPase_HflX"/>
    <property type="match status" value="1"/>
</dbReference>
<dbReference type="InterPro" id="IPR027417">
    <property type="entry name" value="P-loop_NTPase"/>
</dbReference>
<dbReference type="SUPFAM" id="SSF52540">
    <property type="entry name" value="P-loop containing nucleoside triphosphate hydrolases"/>
    <property type="match status" value="1"/>
</dbReference>
<keyword evidence="1" id="KW-0479">Metal-binding</keyword>
<dbReference type="PIRSF" id="PIRSF006809">
    <property type="entry name" value="GTP-binding_hflX_prd"/>
    <property type="match status" value="1"/>
</dbReference>
<dbReference type="CDD" id="cd01878">
    <property type="entry name" value="HflX"/>
    <property type="match status" value="1"/>
</dbReference>
<dbReference type="InterPro" id="IPR025121">
    <property type="entry name" value="GTPase_HflX_N"/>
</dbReference>
<comment type="function">
    <text evidence="5">GTPase that associates with the 50S ribosomal subunit and may have a role during protein synthesis or ribosome biogenesis.</text>
</comment>
<dbReference type="NCBIfam" id="TIGR03156">
    <property type="entry name" value="GTP_HflX"/>
    <property type="match status" value="1"/>
</dbReference>
<dbReference type="InterPro" id="IPR030394">
    <property type="entry name" value="G_HFLX_dom"/>
</dbReference>
<dbReference type="PRINTS" id="PR00326">
    <property type="entry name" value="GTP1OBG"/>
</dbReference>
<dbReference type="Pfam" id="PF13167">
    <property type="entry name" value="GTP-bdg_N"/>
    <property type="match status" value="1"/>
</dbReference>
<keyword evidence="3" id="KW-0460">Magnesium</keyword>
<accession>A0ABS1JEE1</accession>
<dbReference type="InterPro" id="IPR042108">
    <property type="entry name" value="GTPase_HflX_N_sf"/>
</dbReference>
<feature type="domain" description="Hflx-type G" evidence="6">
    <location>
        <begin position="206"/>
        <end position="340"/>
    </location>
</feature>
<dbReference type="EMBL" id="JAEQNB010000006">
    <property type="protein sequence ID" value="MBL0388608.1"/>
    <property type="molecule type" value="Genomic_DNA"/>
</dbReference>
<dbReference type="PANTHER" id="PTHR10229">
    <property type="entry name" value="GTP-BINDING PROTEIN HFLX"/>
    <property type="match status" value="1"/>
</dbReference>
<evidence type="ECO:0000259" key="6">
    <source>
        <dbReference type="PROSITE" id="PS51705"/>
    </source>
</evidence>
<evidence type="ECO:0000313" key="7">
    <source>
        <dbReference type="EMBL" id="MBL0388608.1"/>
    </source>
</evidence>
<evidence type="ECO:0000256" key="5">
    <source>
        <dbReference type="HAMAP-Rule" id="MF_00900"/>
    </source>
</evidence>
<evidence type="ECO:0000256" key="1">
    <source>
        <dbReference type="ARBA" id="ARBA00022723"/>
    </source>
</evidence>
<evidence type="ECO:0000256" key="4">
    <source>
        <dbReference type="ARBA" id="ARBA00023134"/>
    </source>
</evidence>
<dbReference type="Pfam" id="PF16360">
    <property type="entry name" value="GTP-bdg_M"/>
    <property type="match status" value="1"/>
</dbReference>
<evidence type="ECO:0000313" key="8">
    <source>
        <dbReference type="Proteomes" id="UP000602284"/>
    </source>
</evidence>
<dbReference type="Gene3D" id="3.40.50.11060">
    <property type="entry name" value="GTPase HflX, N-terminal domain"/>
    <property type="match status" value="1"/>
</dbReference>
<dbReference type="InterPro" id="IPR006073">
    <property type="entry name" value="GTP-bd"/>
</dbReference>
<keyword evidence="2 5" id="KW-0547">Nucleotide-binding</keyword>
<comment type="subcellular location">
    <subcellularLocation>
        <location evidence="5">Cytoplasm</location>
    </subcellularLocation>
    <text evidence="5">May associate with membranes.</text>
</comment>
<dbReference type="Gene3D" id="6.10.250.2860">
    <property type="match status" value="1"/>
</dbReference>
<keyword evidence="8" id="KW-1185">Reference proteome</keyword>
<name>A0ABS1JEE1_9BACL</name>
<evidence type="ECO:0000256" key="2">
    <source>
        <dbReference type="ARBA" id="ARBA00022741"/>
    </source>
</evidence>
<organism evidence="7 8">
    <name type="scientific">Tumebacillus amylolyticus</name>
    <dbReference type="NCBI Taxonomy" id="2801339"/>
    <lineage>
        <taxon>Bacteria</taxon>
        <taxon>Bacillati</taxon>
        <taxon>Bacillota</taxon>
        <taxon>Bacilli</taxon>
        <taxon>Bacillales</taxon>
        <taxon>Alicyclobacillaceae</taxon>
        <taxon>Tumebacillus</taxon>
    </lineage>
</organism>
<dbReference type="PANTHER" id="PTHR10229:SF0">
    <property type="entry name" value="GTP-BINDING PROTEIN 6-RELATED"/>
    <property type="match status" value="1"/>
</dbReference>
<dbReference type="Gene3D" id="3.40.50.300">
    <property type="entry name" value="P-loop containing nucleotide triphosphate hydrolases"/>
    <property type="match status" value="1"/>
</dbReference>
<gene>
    <name evidence="5 7" type="primary">hflX</name>
    <name evidence="7" type="ORF">JJB07_18545</name>
</gene>
<reference evidence="7 8" key="1">
    <citation type="submission" date="2021-01" db="EMBL/GenBank/DDBJ databases">
        <title>Tumebacillus sp. strain ITR2 16S ribosomal RNA gene Genome sequencing and assembly.</title>
        <authorList>
            <person name="Kang M."/>
        </authorList>
    </citation>
    <scope>NUCLEOTIDE SEQUENCE [LARGE SCALE GENOMIC DNA]</scope>
    <source>
        <strain evidence="7 8">ITR2</strain>
    </source>
</reference>